<dbReference type="InterPro" id="IPR039565">
    <property type="entry name" value="BamD-like"/>
</dbReference>
<keyword evidence="1" id="KW-0732">Signal</keyword>
<evidence type="ECO:0000313" key="6">
    <source>
        <dbReference type="Proteomes" id="UP000077667"/>
    </source>
</evidence>
<keyword evidence="3" id="KW-0998">Cell outer membrane</keyword>
<dbReference type="RefSeq" id="WP_067751269.1">
    <property type="nucleotide sequence ID" value="NZ_CP015772.1"/>
</dbReference>
<name>A0A1A9HZZ7_9BACT</name>
<dbReference type="EMBL" id="CP015772">
    <property type="protein sequence ID" value="ANH79884.1"/>
    <property type="molecule type" value="Genomic_DNA"/>
</dbReference>
<feature type="domain" description="Outer membrane lipoprotein BamD-like" evidence="4">
    <location>
        <begin position="17"/>
        <end position="182"/>
    </location>
</feature>
<dbReference type="InterPro" id="IPR011990">
    <property type="entry name" value="TPR-like_helical_dom_sf"/>
</dbReference>
<evidence type="ECO:0000259" key="4">
    <source>
        <dbReference type="Pfam" id="PF13525"/>
    </source>
</evidence>
<dbReference type="Pfam" id="PF13525">
    <property type="entry name" value="YfiO"/>
    <property type="match status" value="1"/>
</dbReference>
<proteinExistence type="predicted"/>
<reference evidence="5 6" key="1">
    <citation type="submission" date="2016-05" db="EMBL/GenBank/DDBJ databases">
        <title>Niabella ginsenosidivorans BS26 whole genome sequencing.</title>
        <authorList>
            <person name="Im W.T."/>
            <person name="Siddiqi M.Z."/>
        </authorList>
    </citation>
    <scope>NUCLEOTIDE SEQUENCE [LARGE SCALE GENOMIC DNA]</scope>
    <source>
        <strain evidence="5 6">BS26</strain>
    </source>
</reference>
<keyword evidence="2" id="KW-0472">Membrane</keyword>
<evidence type="ECO:0000256" key="1">
    <source>
        <dbReference type="ARBA" id="ARBA00022729"/>
    </source>
</evidence>
<gene>
    <name evidence="5" type="ORF">A8C56_01835</name>
</gene>
<accession>A0A1A9HZZ7</accession>
<dbReference type="AlphaFoldDB" id="A0A1A9HZZ7"/>
<dbReference type="NCBIfam" id="TIGR03302">
    <property type="entry name" value="OM_YfiO"/>
    <property type="match status" value="1"/>
</dbReference>
<sequence>MNKILKSKDPAYKLKMAEGFYAKKKYNKAQLVFDDILPYYKTTPQYQDIYYKYAYSAYYQKDYTMAENYFKTFLESFPNSPKYEEMEYMRAYIFYLQSPKPELDQSNTFKAIGAMQTFVNTHPNSVRLGEANRILEELQKKREIKDYKSAKLYYDMGYYRAAGVTFATLLDNFPESQSADEYKLMSVKSYFLFAEGSVMDKKTERYNDVLTACREFLDRFPDSKYKADIERYSQLSTSQIQKLSHNEQIKKAS</sequence>
<dbReference type="Gene3D" id="1.25.40.10">
    <property type="entry name" value="Tetratricopeptide repeat domain"/>
    <property type="match status" value="1"/>
</dbReference>
<organism evidence="5 6">
    <name type="scientific">Niabella ginsenosidivorans</name>
    <dbReference type="NCBI Taxonomy" id="1176587"/>
    <lineage>
        <taxon>Bacteria</taxon>
        <taxon>Pseudomonadati</taxon>
        <taxon>Bacteroidota</taxon>
        <taxon>Chitinophagia</taxon>
        <taxon>Chitinophagales</taxon>
        <taxon>Chitinophagaceae</taxon>
        <taxon>Niabella</taxon>
    </lineage>
</organism>
<dbReference type="STRING" id="1176587.A8C56_01835"/>
<evidence type="ECO:0000256" key="3">
    <source>
        <dbReference type="ARBA" id="ARBA00023237"/>
    </source>
</evidence>
<dbReference type="SUPFAM" id="SSF48452">
    <property type="entry name" value="TPR-like"/>
    <property type="match status" value="1"/>
</dbReference>
<protein>
    <recommendedName>
        <fullName evidence="4">Outer membrane lipoprotein BamD-like domain-containing protein</fullName>
    </recommendedName>
</protein>
<dbReference type="KEGG" id="nia:A8C56_01835"/>
<evidence type="ECO:0000256" key="2">
    <source>
        <dbReference type="ARBA" id="ARBA00023136"/>
    </source>
</evidence>
<keyword evidence="6" id="KW-1185">Reference proteome</keyword>
<dbReference type="Proteomes" id="UP000077667">
    <property type="component" value="Chromosome"/>
</dbReference>
<dbReference type="InterPro" id="IPR017689">
    <property type="entry name" value="BamD"/>
</dbReference>
<evidence type="ECO:0000313" key="5">
    <source>
        <dbReference type="EMBL" id="ANH79884.1"/>
    </source>
</evidence>